<feature type="transmembrane region" description="Helical" evidence="1">
    <location>
        <begin position="106"/>
        <end position="130"/>
    </location>
</feature>
<dbReference type="AlphaFoldDB" id="A0A1M6YH58"/>
<evidence type="ECO:0000313" key="3">
    <source>
        <dbReference type="EMBL" id="SHL17339.1"/>
    </source>
</evidence>
<organism evidence="3 4">
    <name type="scientific">Chryseobacterium polytrichastri</name>
    <dbReference type="NCBI Taxonomy" id="1302687"/>
    <lineage>
        <taxon>Bacteria</taxon>
        <taxon>Pseudomonadati</taxon>
        <taxon>Bacteroidota</taxon>
        <taxon>Flavobacteriia</taxon>
        <taxon>Flavobacteriales</taxon>
        <taxon>Weeksellaceae</taxon>
        <taxon>Chryseobacterium group</taxon>
        <taxon>Chryseobacterium</taxon>
    </lineage>
</organism>
<dbReference type="OrthoDB" id="9809908at2"/>
<dbReference type="GO" id="GO:0016020">
    <property type="term" value="C:membrane"/>
    <property type="evidence" value="ECO:0007669"/>
    <property type="project" value="InterPro"/>
</dbReference>
<keyword evidence="4" id="KW-1185">Reference proteome</keyword>
<accession>A0A1M6YH58</accession>
<feature type="domain" description="Signal transduction histidine kinase internal region" evidence="2">
    <location>
        <begin position="150"/>
        <end position="227"/>
    </location>
</feature>
<dbReference type="STRING" id="1302687.SAMN05444267_101338"/>
<feature type="transmembrane region" description="Helical" evidence="1">
    <location>
        <begin position="65"/>
        <end position="86"/>
    </location>
</feature>
<feature type="transmembrane region" description="Helical" evidence="1">
    <location>
        <begin position="34"/>
        <end position="53"/>
    </location>
</feature>
<dbReference type="Proteomes" id="UP000184364">
    <property type="component" value="Unassembled WGS sequence"/>
</dbReference>
<protein>
    <submittedName>
        <fullName evidence="3">Histidine kinase</fullName>
    </submittedName>
</protein>
<feature type="transmembrane region" description="Helical" evidence="1">
    <location>
        <begin position="7"/>
        <end position="28"/>
    </location>
</feature>
<dbReference type="GO" id="GO:0000155">
    <property type="term" value="F:phosphorelay sensor kinase activity"/>
    <property type="evidence" value="ECO:0007669"/>
    <property type="project" value="InterPro"/>
</dbReference>
<dbReference type="InterPro" id="IPR010559">
    <property type="entry name" value="Sig_transdc_His_kin_internal"/>
</dbReference>
<dbReference type="EMBL" id="FRAV01000013">
    <property type="protein sequence ID" value="SHL17339.1"/>
    <property type="molecule type" value="Genomic_DNA"/>
</dbReference>
<evidence type="ECO:0000259" key="2">
    <source>
        <dbReference type="Pfam" id="PF06580"/>
    </source>
</evidence>
<dbReference type="Pfam" id="PF06580">
    <property type="entry name" value="His_kinase"/>
    <property type="match status" value="1"/>
</dbReference>
<keyword evidence="1" id="KW-0472">Membrane</keyword>
<gene>
    <name evidence="3" type="ORF">SAMN05444267_101338</name>
</gene>
<proteinExistence type="predicted"/>
<dbReference type="RefSeq" id="WP_073292755.1">
    <property type="nucleotide sequence ID" value="NZ_FRAV01000013.1"/>
</dbReference>
<sequence length="335" mass="39419">MKANKLIYLHIFFWGIYMIGSVLIPYFIFNTERIILNITFFLTSFICFYVNYFMVAPNFFDASKWYKSVIAFLLSASCFVFVRYSVEEILLPATIGLRNYKEGTNFGFYFFDNIFYSSTTIFISTTFWFFKYFVEVEKEKSELIEAKKTAELQALKTQINPHFIFNSLNNIYSLVYQKSDKALPALEELSQLLRYSTKDLEKDFITLDKEIGYIESLIALESLRLKNPELLLVEKNINFPKLNISPMLIVPFVENAFKHGDFREKGFVVKMSDDNKVLHFNLHNFKKDKMKDSTSGIGIENVKKRLEILYPKKHELNIRETESEFIVDLKINFAE</sequence>
<keyword evidence="3" id="KW-0418">Kinase</keyword>
<reference evidence="4" key="1">
    <citation type="submission" date="2016-11" db="EMBL/GenBank/DDBJ databases">
        <authorList>
            <person name="Varghese N."/>
            <person name="Submissions S."/>
        </authorList>
    </citation>
    <scope>NUCLEOTIDE SEQUENCE [LARGE SCALE GENOMIC DNA]</scope>
    <source>
        <strain evidence="4">DSM 26899</strain>
    </source>
</reference>
<keyword evidence="1" id="KW-0812">Transmembrane</keyword>
<dbReference type="PANTHER" id="PTHR34220">
    <property type="entry name" value="SENSOR HISTIDINE KINASE YPDA"/>
    <property type="match status" value="1"/>
</dbReference>
<keyword evidence="1" id="KW-1133">Transmembrane helix</keyword>
<keyword evidence="3" id="KW-0808">Transferase</keyword>
<dbReference type="InterPro" id="IPR050640">
    <property type="entry name" value="Bact_2-comp_sensor_kinase"/>
</dbReference>
<dbReference type="PANTHER" id="PTHR34220:SF7">
    <property type="entry name" value="SENSOR HISTIDINE KINASE YPDA"/>
    <property type="match status" value="1"/>
</dbReference>
<name>A0A1M6YH58_9FLAO</name>
<evidence type="ECO:0000256" key="1">
    <source>
        <dbReference type="SAM" id="Phobius"/>
    </source>
</evidence>
<evidence type="ECO:0000313" key="4">
    <source>
        <dbReference type="Proteomes" id="UP000184364"/>
    </source>
</evidence>